<feature type="transmembrane region" description="Helical" evidence="1">
    <location>
        <begin position="12"/>
        <end position="32"/>
    </location>
</feature>
<accession>A0A517M9L8</accession>
<dbReference type="Proteomes" id="UP000320672">
    <property type="component" value="Chromosome"/>
</dbReference>
<keyword evidence="1" id="KW-0472">Membrane</keyword>
<feature type="transmembrane region" description="Helical" evidence="1">
    <location>
        <begin position="151"/>
        <end position="173"/>
    </location>
</feature>
<dbReference type="KEGG" id="rml:FF011L_03200"/>
<feature type="transmembrane region" description="Helical" evidence="1">
    <location>
        <begin position="63"/>
        <end position="84"/>
    </location>
</feature>
<feature type="transmembrane region" description="Helical" evidence="1">
    <location>
        <begin position="105"/>
        <end position="131"/>
    </location>
</feature>
<evidence type="ECO:0000313" key="2">
    <source>
        <dbReference type="EMBL" id="QDS91590.1"/>
    </source>
</evidence>
<keyword evidence="3" id="KW-1185">Reference proteome</keyword>
<evidence type="ECO:0000313" key="3">
    <source>
        <dbReference type="Proteomes" id="UP000320672"/>
    </source>
</evidence>
<sequence length="185" mass="20369">MPAKPSVMYRSLMKWIAIILMCVATCVAYGIIHDQITARICVEYFTIGHPPAFPTDDPTLLGLGWGVIATWWVGVLLGVPLAAACRLGRWPKREPRTLWQPLIRLSAISFAIATLAGLVGWIAASNGWVILVGSIADRVPADRHVPFLIDLWAHSASYLVGFLGGVVLIVFILRERQREQLRSGT</sequence>
<organism evidence="2 3">
    <name type="scientific">Roseimaritima multifibrata</name>
    <dbReference type="NCBI Taxonomy" id="1930274"/>
    <lineage>
        <taxon>Bacteria</taxon>
        <taxon>Pseudomonadati</taxon>
        <taxon>Planctomycetota</taxon>
        <taxon>Planctomycetia</taxon>
        <taxon>Pirellulales</taxon>
        <taxon>Pirellulaceae</taxon>
        <taxon>Roseimaritima</taxon>
    </lineage>
</organism>
<proteinExistence type="predicted"/>
<dbReference type="EMBL" id="CP036262">
    <property type="protein sequence ID" value="QDS91590.1"/>
    <property type="molecule type" value="Genomic_DNA"/>
</dbReference>
<keyword evidence="1" id="KW-0812">Transmembrane</keyword>
<dbReference type="RefSeq" id="WP_218932942.1">
    <property type="nucleotide sequence ID" value="NZ_CP036262.1"/>
</dbReference>
<evidence type="ECO:0000256" key="1">
    <source>
        <dbReference type="SAM" id="Phobius"/>
    </source>
</evidence>
<dbReference type="AlphaFoldDB" id="A0A517M9L8"/>
<reference evidence="2 3" key="1">
    <citation type="submission" date="2019-02" db="EMBL/GenBank/DDBJ databases">
        <title>Deep-cultivation of Planctomycetes and their phenomic and genomic characterization uncovers novel biology.</title>
        <authorList>
            <person name="Wiegand S."/>
            <person name="Jogler M."/>
            <person name="Boedeker C."/>
            <person name="Pinto D."/>
            <person name="Vollmers J."/>
            <person name="Rivas-Marin E."/>
            <person name="Kohn T."/>
            <person name="Peeters S.H."/>
            <person name="Heuer A."/>
            <person name="Rast P."/>
            <person name="Oberbeckmann S."/>
            <person name="Bunk B."/>
            <person name="Jeske O."/>
            <person name="Meyerdierks A."/>
            <person name="Storesund J.E."/>
            <person name="Kallscheuer N."/>
            <person name="Luecker S."/>
            <person name="Lage O.M."/>
            <person name="Pohl T."/>
            <person name="Merkel B.J."/>
            <person name="Hornburger P."/>
            <person name="Mueller R.-W."/>
            <person name="Bruemmer F."/>
            <person name="Labrenz M."/>
            <person name="Spormann A.M."/>
            <person name="Op den Camp H."/>
            <person name="Overmann J."/>
            <person name="Amann R."/>
            <person name="Jetten M.S.M."/>
            <person name="Mascher T."/>
            <person name="Medema M.H."/>
            <person name="Devos D.P."/>
            <person name="Kaster A.-K."/>
            <person name="Ovreas L."/>
            <person name="Rohde M."/>
            <person name="Galperin M.Y."/>
            <person name="Jogler C."/>
        </authorList>
    </citation>
    <scope>NUCLEOTIDE SEQUENCE [LARGE SCALE GENOMIC DNA]</scope>
    <source>
        <strain evidence="2 3">FF011L</strain>
    </source>
</reference>
<keyword evidence="1" id="KW-1133">Transmembrane helix</keyword>
<protein>
    <submittedName>
        <fullName evidence="2">Uncharacterized protein</fullName>
    </submittedName>
</protein>
<gene>
    <name evidence="2" type="ORF">FF011L_03200</name>
</gene>
<name>A0A517M9L8_9BACT</name>